<dbReference type="AlphaFoldDB" id="A0A3B1BZL6"/>
<evidence type="ECO:0000313" key="10">
    <source>
        <dbReference type="EMBL" id="VAX17204.1"/>
    </source>
</evidence>
<dbReference type="Gene3D" id="3.30.450.20">
    <property type="entry name" value="PAS domain"/>
    <property type="match status" value="1"/>
</dbReference>
<dbReference type="PANTHER" id="PTHR42878">
    <property type="entry name" value="TWO-COMPONENT HISTIDINE KINASE"/>
    <property type="match status" value="1"/>
</dbReference>
<comment type="catalytic activity">
    <reaction evidence="1">
        <text>ATP + protein L-histidine = ADP + protein N-phospho-L-histidine.</text>
        <dbReference type="EC" id="2.7.13.3"/>
    </reaction>
</comment>
<keyword evidence="7" id="KW-0812">Transmembrane</keyword>
<organism evidence="10">
    <name type="scientific">hydrothermal vent metagenome</name>
    <dbReference type="NCBI Taxonomy" id="652676"/>
    <lineage>
        <taxon>unclassified sequences</taxon>
        <taxon>metagenomes</taxon>
        <taxon>ecological metagenomes</taxon>
    </lineage>
</organism>
<dbReference type="Pfam" id="PF13426">
    <property type="entry name" value="PAS_9"/>
    <property type="match status" value="1"/>
</dbReference>
<evidence type="ECO:0000256" key="4">
    <source>
        <dbReference type="ARBA" id="ARBA00022777"/>
    </source>
</evidence>
<dbReference type="InterPro" id="IPR000700">
    <property type="entry name" value="PAS-assoc_C"/>
</dbReference>
<dbReference type="CDD" id="cd00082">
    <property type="entry name" value="HisKA"/>
    <property type="match status" value="1"/>
</dbReference>
<keyword evidence="4" id="KW-0418">Kinase</keyword>
<reference evidence="10" key="1">
    <citation type="submission" date="2018-06" db="EMBL/GenBank/DDBJ databases">
        <authorList>
            <person name="Zhirakovskaya E."/>
        </authorList>
    </citation>
    <scope>NUCLEOTIDE SEQUENCE</scope>
</reference>
<sequence>MVKPETPFAGARYGLGRKLIIYILLFSSFVTLIGTSLQLYVDYVKDKRLLDERMSQIENSYLETLTNAMWISNKNLLSIQLKGILQLPDIEYVDIRADGEALISLGKPQTENFVSRNFPMLYEYKGKKINLGALQVVASLEGIQRRLLDRVVIILTTQAIKTFLVSAFIFLVFYFLIGVHLTSLAAYTRSLDLESLGAPFRLNRQRNKKGREDELDFLESSINKMRVKLQDSYAQRKRAEEEIEHQKTMFESIFNGVADAIVFTDTQRKIITCNAGFTKILGYSPQDIVGKETGVFYESWDIYHKMGEERYNLSAEEKLKPYVVDYKRKNGTMFPGETIGTIMRNHSGEIVGFLGVIRDITERIKAERELARHRYHLEELVEARTNELTSVNKELESFAYSVSHDLRAPLRAIDGFSKILLDDYGDKMEDGAKNYLGRVRAATGRMALLIDDLLTLSRVTRARMMSGQVDLSRLAHDVADDLRKECPECNVEFAIEEGLVAQG</sequence>
<dbReference type="PROSITE" id="PS50113">
    <property type="entry name" value="PAC"/>
    <property type="match status" value="1"/>
</dbReference>
<accession>A0A3B1BZL6</accession>
<dbReference type="PANTHER" id="PTHR42878:SF15">
    <property type="entry name" value="BACTERIOPHYTOCHROME"/>
    <property type="match status" value="1"/>
</dbReference>
<dbReference type="CDD" id="cd00130">
    <property type="entry name" value="PAS"/>
    <property type="match status" value="1"/>
</dbReference>
<dbReference type="InterPro" id="IPR036097">
    <property type="entry name" value="HisK_dim/P_sf"/>
</dbReference>
<dbReference type="InterPro" id="IPR003661">
    <property type="entry name" value="HisK_dim/P_dom"/>
</dbReference>
<evidence type="ECO:0000256" key="7">
    <source>
        <dbReference type="SAM" id="Phobius"/>
    </source>
</evidence>
<evidence type="ECO:0000256" key="2">
    <source>
        <dbReference type="ARBA" id="ARBA00012438"/>
    </source>
</evidence>
<dbReference type="InterPro" id="IPR035965">
    <property type="entry name" value="PAS-like_dom_sf"/>
</dbReference>
<dbReference type="EMBL" id="UOGE01000019">
    <property type="protein sequence ID" value="VAX17204.1"/>
    <property type="molecule type" value="Genomic_DNA"/>
</dbReference>
<dbReference type="GO" id="GO:0007234">
    <property type="term" value="P:osmosensory signaling via phosphorelay pathway"/>
    <property type="evidence" value="ECO:0007669"/>
    <property type="project" value="TreeGrafter"/>
</dbReference>
<protein>
    <recommendedName>
        <fullName evidence="2">histidine kinase</fullName>
        <ecNumber evidence="2">2.7.13.3</ecNumber>
    </recommendedName>
</protein>
<feature type="transmembrane region" description="Helical" evidence="7">
    <location>
        <begin position="151"/>
        <end position="177"/>
    </location>
</feature>
<dbReference type="SUPFAM" id="SSF47384">
    <property type="entry name" value="Homodimeric domain of signal transducing histidine kinase"/>
    <property type="match status" value="1"/>
</dbReference>
<dbReference type="SUPFAM" id="SSF55785">
    <property type="entry name" value="PYP-like sensor domain (PAS domain)"/>
    <property type="match status" value="1"/>
</dbReference>
<feature type="domain" description="PAS" evidence="8">
    <location>
        <begin position="246"/>
        <end position="298"/>
    </location>
</feature>
<dbReference type="InterPro" id="IPR050351">
    <property type="entry name" value="BphY/WalK/GraS-like"/>
</dbReference>
<dbReference type="GO" id="GO:0000155">
    <property type="term" value="F:phosphorelay sensor kinase activity"/>
    <property type="evidence" value="ECO:0007669"/>
    <property type="project" value="InterPro"/>
</dbReference>
<gene>
    <name evidence="10" type="ORF">MNBD_NITROSPINAE02-348</name>
</gene>
<dbReference type="InterPro" id="IPR001610">
    <property type="entry name" value="PAC"/>
</dbReference>
<proteinExistence type="predicted"/>
<evidence type="ECO:0000256" key="1">
    <source>
        <dbReference type="ARBA" id="ARBA00000085"/>
    </source>
</evidence>
<dbReference type="SMART" id="SM00091">
    <property type="entry name" value="PAS"/>
    <property type="match status" value="1"/>
</dbReference>
<dbReference type="NCBIfam" id="TIGR00229">
    <property type="entry name" value="sensory_box"/>
    <property type="match status" value="1"/>
</dbReference>
<dbReference type="Gene3D" id="1.10.287.130">
    <property type="match status" value="1"/>
</dbReference>
<evidence type="ECO:0000259" key="8">
    <source>
        <dbReference type="PROSITE" id="PS50112"/>
    </source>
</evidence>
<dbReference type="SMART" id="SM00086">
    <property type="entry name" value="PAC"/>
    <property type="match status" value="1"/>
</dbReference>
<dbReference type="Pfam" id="PF00512">
    <property type="entry name" value="HisKA"/>
    <property type="match status" value="1"/>
</dbReference>
<dbReference type="InterPro" id="IPR033414">
    <property type="entry name" value="Sensor_dom"/>
</dbReference>
<dbReference type="InterPro" id="IPR000014">
    <property type="entry name" value="PAS"/>
</dbReference>
<name>A0A3B1BZL6_9ZZZZ</name>
<evidence type="ECO:0000256" key="5">
    <source>
        <dbReference type="ARBA" id="ARBA00023136"/>
    </source>
</evidence>
<keyword evidence="5 7" id="KW-0472">Membrane</keyword>
<dbReference type="PROSITE" id="PS50112">
    <property type="entry name" value="PAS"/>
    <property type="match status" value="1"/>
</dbReference>
<dbReference type="GO" id="GO:0030295">
    <property type="term" value="F:protein kinase activator activity"/>
    <property type="evidence" value="ECO:0007669"/>
    <property type="project" value="TreeGrafter"/>
</dbReference>
<feature type="domain" description="PAC" evidence="9">
    <location>
        <begin position="320"/>
        <end position="372"/>
    </location>
</feature>
<dbReference type="GO" id="GO:0016020">
    <property type="term" value="C:membrane"/>
    <property type="evidence" value="ECO:0007669"/>
    <property type="project" value="UniProtKB-SubCell"/>
</dbReference>
<dbReference type="SMART" id="SM00388">
    <property type="entry name" value="HisKA"/>
    <property type="match status" value="1"/>
</dbReference>
<evidence type="ECO:0000256" key="6">
    <source>
        <dbReference type="SAM" id="Coils"/>
    </source>
</evidence>
<dbReference type="GO" id="GO:0000156">
    <property type="term" value="F:phosphorelay response regulator activity"/>
    <property type="evidence" value="ECO:0007669"/>
    <property type="project" value="TreeGrafter"/>
</dbReference>
<keyword evidence="7" id="KW-1133">Transmembrane helix</keyword>
<feature type="transmembrane region" description="Helical" evidence="7">
    <location>
        <begin position="20"/>
        <end position="41"/>
    </location>
</feature>
<dbReference type="EC" id="2.7.13.3" evidence="2"/>
<keyword evidence="3" id="KW-0808">Transferase</keyword>
<feature type="non-terminal residue" evidence="10">
    <location>
        <position position="503"/>
    </location>
</feature>
<evidence type="ECO:0000256" key="3">
    <source>
        <dbReference type="ARBA" id="ARBA00022679"/>
    </source>
</evidence>
<evidence type="ECO:0000259" key="9">
    <source>
        <dbReference type="PROSITE" id="PS50113"/>
    </source>
</evidence>
<feature type="coiled-coil region" evidence="6">
    <location>
        <begin position="222"/>
        <end position="249"/>
    </location>
</feature>
<dbReference type="Pfam" id="PF17149">
    <property type="entry name" value="CHASE5"/>
    <property type="match status" value="1"/>
</dbReference>
<dbReference type="FunFam" id="1.10.287.130:FF:000070">
    <property type="entry name" value="Histidine kinase sensor protein"/>
    <property type="match status" value="1"/>
</dbReference>
<keyword evidence="6" id="KW-0175">Coiled coil</keyword>